<dbReference type="Gene3D" id="1.25.40.20">
    <property type="entry name" value="Ankyrin repeat-containing domain"/>
    <property type="match status" value="2"/>
</dbReference>
<keyword evidence="4" id="KW-0851">Voltage-gated channel</keyword>
<dbReference type="SUPFAM" id="SSF51206">
    <property type="entry name" value="cAMP-binding domain-like"/>
    <property type="match status" value="1"/>
</dbReference>
<feature type="repeat" description="ANK" evidence="7">
    <location>
        <begin position="129"/>
        <end position="161"/>
    </location>
</feature>
<protein>
    <submittedName>
        <fullName evidence="9">Potassium channel AKT1-like</fullName>
    </submittedName>
</protein>
<evidence type="ECO:0000256" key="2">
    <source>
        <dbReference type="ARBA" id="ARBA00022538"/>
    </source>
</evidence>
<dbReference type="CDD" id="cd00038">
    <property type="entry name" value="CAP_ED"/>
    <property type="match status" value="1"/>
</dbReference>
<organism evidence="9 10">
    <name type="scientific">Trifolium medium</name>
    <dbReference type="NCBI Taxonomy" id="97028"/>
    <lineage>
        <taxon>Eukaryota</taxon>
        <taxon>Viridiplantae</taxon>
        <taxon>Streptophyta</taxon>
        <taxon>Embryophyta</taxon>
        <taxon>Tracheophyta</taxon>
        <taxon>Spermatophyta</taxon>
        <taxon>Magnoliopsida</taxon>
        <taxon>eudicotyledons</taxon>
        <taxon>Gunneridae</taxon>
        <taxon>Pentapetalae</taxon>
        <taxon>rosids</taxon>
        <taxon>fabids</taxon>
        <taxon>Fabales</taxon>
        <taxon>Fabaceae</taxon>
        <taxon>Papilionoideae</taxon>
        <taxon>50 kb inversion clade</taxon>
        <taxon>NPAAA clade</taxon>
        <taxon>Hologalegina</taxon>
        <taxon>IRL clade</taxon>
        <taxon>Trifolieae</taxon>
        <taxon>Trifolium</taxon>
    </lineage>
</organism>
<dbReference type="PROSITE" id="PS50088">
    <property type="entry name" value="ANK_REPEAT"/>
    <property type="match status" value="2"/>
</dbReference>
<keyword evidence="7" id="KW-0040">ANK repeat</keyword>
<dbReference type="GO" id="GO:0005249">
    <property type="term" value="F:voltage-gated potassium channel activity"/>
    <property type="evidence" value="ECO:0007669"/>
    <property type="project" value="InterPro"/>
</dbReference>
<dbReference type="InterPro" id="IPR036770">
    <property type="entry name" value="Ankyrin_rpt-contain_sf"/>
</dbReference>
<dbReference type="Pfam" id="PF12796">
    <property type="entry name" value="Ank_2"/>
    <property type="match status" value="1"/>
</dbReference>
<evidence type="ECO:0000256" key="1">
    <source>
        <dbReference type="ARBA" id="ARBA00004413"/>
    </source>
</evidence>
<keyword evidence="2" id="KW-0633">Potassium transport</keyword>
<dbReference type="GO" id="GO:0034702">
    <property type="term" value="C:monoatomic ion channel complex"/>
    <property type="evidence" value="ECO:0007669"/>
    <property type="project" value="UniProtKB-KW"/>
</dbReference>
<dbReference type="InterPro" id="IPR014710">
    <property type="entry name" value="RmlC-like_jellyroll"/>
</dbReference>
<proteinExistence type="predicted"/>
<keyword evidence="3" id="KW-0631">Potassium channel</keyword>
<dbReference type="Pfam" id="PF13606">
    <property type="entry name" value="Ank_3"/>
    <property type="match status" value="1"/>
</dbReference>
<sequence length="272" mass="30264">NLTFPIGIVKTVRPGEVFGETCVFFNTPQVFTAKTREWSHLLRLDRVKLMSILQGCPNDTSHMISGHIQDLSANNNNPYMNVVLDFENRARLGRIDLPVSLWFAVGRGYGLLFDLLVEKYLDANERDNLGRTAMHLAASSGDVAKVNKLFEIGADPNLKVQALKDKGVTLQGCHFGLYACTAVERGNMDLLQTIGNMDLLHLSLPNDDGQTALHVAMVRDNFPMVQYLVESGVRIDQNDIDGNSPYGLAQIHGSEEIVNYLELRARLLPQII</sequence>
<dbReference type="InterPro" id="IPR002110">
    <property type="entry name" value="Ankyrin_rpt"/>
</dbReference>
<dbReference type="InterPro" id="IPR000595">
    <property type="entry name" value="cNMP-bd_dom"/>
</dbReference>
<dbReference type="InterPro" id="IPR018490">
    <property type="entry name" value="cNMP-bd_dom_sf"/>
</dbReference>
<accession>A0A392MGX9</accession>
<dbReference type="EMBL" id="LXQA010010860">
    <property type="protein sequence ID" value="MCH86737.1"/>
    <property type="molecule type" value="Genomic_DNA"/>
</dbReference>
<keyword evidence="10" id="KW-1185">Reference proteome</keyword>
<dbReference type="PANTHER" id="PTHR45743:SF2">
    <property type="entry name" value="POTASSIUM CHANNEL AKT1"/>
    <property type="match status" value="1"/>
</dbReference>
<evidence type="ECO:0000256" key="5">
    <source>
        <dbReference type="ARBA" id="ARBA00022958"/>
    </source>
</evidence>
<dbReference type="SUPFAM" id="SSF48403">
    <property type="entry name" value="Ankyrin repeat"/>
    <property type="match status" value="1"/>
</dbReference>
<evidence type="ECO:0000256" key="4">
    <source>
        <dbReference type="ARBA" id="ARBA00022882"/>
    </source>
</evidence>
<dbReference type="InterPro" id="IPR045319">
    <property type="entry name" value="KAT/AKT"/>
</dbReference>
<dbReference type="Proteomes" id="UP000265520">
    <property type="component" value="Unassembled WGS sequence"/>
</dbReference>
<evidence type="ECO:0000256" key="3">
    <source>
        <dbReference type="ARBA" id="ARBA00022826"/>
    </source>
</evidence>
<evidence type="ECO:0000313" key="10">
    <source>
        <dbReference type="Proteomes" id="UP000265520"/>
    </source>
</evidence>
<dbReference type="AlphaFoldDB" id="A0A392MGX9"/>
<keyword evidence="4" id="KW-0406">Ion transport</keyword>
<evidence type="ECO:0000313" key="9">
    <source>
        <dbReference type="EMBL" id="MCH86737.1"/>
    </source>
</evidence>
<evidence type="ECO:0000256" key="7">
    <source>
        <dbReference type="PROSITE-ProRule" id="PRU00023"/>
    </source>
</evidence>
<evidence type="ECO:0000259" key="8">
    <source>
        <dbReference type="PROSITE" id="PS50042"/>
    </source>
</evidence>
<dbReference type="Gene3D" id="2.60.120.10">
    <property type="entry name" value="Jelly Rolls"/>
    <property type="match status" value="1"/>
</dbReference>
<keyword evidence="4" id="KW-0813">Transport</keyword>
<dbReference type="PROSITE" id="PS50297">
    <property type="entry name" value="ANK_REP_REGION"/>
    <property type="match status" value="2"/>
</dbReference>
<reference evidence="9 10" key="1">
    <citation type="journal article" date="2018" name="Front. Plant Sci.">
        <title>Red Clover (Trifolium pratense) and Zigzag Clover (T. medium) - A Picture of Genomic Similarities and Differences.</title>
        <authorList>
            <person name="Dluhosova J."/>
            <person name="Istvanek J."/>
            <person name="Nedelnik J."/>
            <person name="Repkova J."/>
        </authorList>
    </citation>
    <scope>NUCLEOTIDE SEQUENCE [LARGE SCALE GENOMIC DNA]</scope>
    <source>
        <strain evidence="10">cv. 10/8</strain>
        <tissue evidence="9">Leaf</tissue>
    </source>
</reference>
<keyword evidence="5" id="KW-0630">Potassium</keyword>
<feature type="non-terminal residue" evidence="9">
    <location>
        <position position="1"/>
    </location>
</feature>
<name>A0A392MGX9_9FABA</name>
<keyword evidence="6 9" id="KW-0407">Ion channel</keyword>
<gene>
    <name evidence="9" type="ORF">A2U01_0007597</name>
</gene>
<dbReference type="GO" id="GO:0005886">
    <property type="term" value="C:plasma membrane"/>
    <property type="evidence" value="ECO:0007669"/>
    <property type="project" value="UniProtKB-SubCell"/>
</dbReference>
<comment type="caution">
    <text evidence="9">The sequence shown here is derived from an EMBL/GenBank/DDBJ whole genome shotgun (WGS) entry which is preliminary data.</text>
</comment>
<evidence type="ECO:0000256" key="6">
    <source>
        <dbReference type="ARBA" id="ARBA00023303"/>
    </source>
</evidence>
<feature type="domain" description="Cyclic nucleotide-binding" evidence="8">
    <location>
        <begin position="8"/>
        <end position="70"/>
    </location>
</feature>
<feature type="repeat" description="ANK" evidence="7">
    <location>
        <begin position="208"/>
        <end position="240"/>
    </location>
</feature>
<dbReference type="SMART" id="SM00248">
    <property type="entry name" value="ANK"/>
    <property type="match status" value="2"/>
</dbReference>
<comment type="subcellular location">
    <subcellularLocation>
        <location evidence="1">Cell membrane</location>
        <topology evidence="1">Peripheral membrane protein</topology>
        <orientation evidence="1">Cytoplasmic side</orientation>
    </subcellularLocation>
</comment>
<dbReference type="PROSITE" id="PS50042">
    <property type="entry name" value="CNMP_BINDING_3"/>
    <property type="match status" value="1"/>
</dbReference>
<dbReference type="PANTHER" id="PTHR45743">
    <property type="entry name" value="POTASSIUM CHANNEL AKT1"/>
    <property type="match status" value="1"/>
</dbReference>